<dbReference type="EMBL" id="RXOE01000011">
    <property type="protein sequence ID" value="RTQ30887.1"/>
    <property type="molecule type" value="Genomic_DNA"/>
</dbReference>
<evidence type="ECO:0000313" key="2">
    <source>
        <dbReference type="EMBL" id="RTQ30887.1"/>
    </source>
</evidence>
<evidence type="ECO:0000256" key="1">
    <source>
        <dbReference type="SAM" id="SignalP"/>
    </source>
</evidence>
<evidence type="ECO:0000313" key="3">
    <source>
        <dbReference type="Proteomes" id="UP000267418"/>
    </source>
</evidence>
<dbReference type="Pfam" id="PF12276">
    <property type="entry name" value="DUF3617"/>
    <property type="match status" value="1"/>
</dbReference>
<sequence>MKIRLSAVVTCIVAGIVAGPAFALDFPARKPGLWEIQTQTGEATGKGASPGGGTHTMQQCIDAATDKAMRDMGQGMGKDMCSKQELRTDGGKLVMDSVCKIGNTVATSHAVISGDFNTAYRMESRSTYSPPLMGRAEGTSAMEARWIGPCKADQKPGDMVMPNGMKMNVLDMMKNRPKRP</sequence>
<keyword evidence="3" id="KW-1185">Reference proteome</keyword>
<feature type="chain" id="PRO_5018727809" evidence="1">
    <location>
        <begin position="24"/>
        <end position="180"/>
    </location>
</feature>
<reference evidence="2 3" key="1">
    <citation type="submission" date="2018-12" db="EMBL/GenBank/DDBJ databases">
        <title>The genome of Variovorax gossypii DSM 100435.</title>
        <authorList>
            <person name="Gao J."/>
            <person name="Sun J."/>
        </authorList>
    </citation>
    <scope>NUCLEOTIDE SEQUENCE [LARGE SCALE GENOMIC DNA]</scope>
    <source>
        <strain evidence="2 3">DSM 100435</strain>
    </source>
</reference>
<protein>
    <submittedName>
        <fullName evidence="2">DUF3617 family protein</fullName>
    </submittedName>
</protein>
<dbReference type="RefSeq" id="WP_126473617.1">
    <property type="nucleotide sequence ID" value="NZ_RXOE01000011.1"/>
</dbReference>
<comment type="caution">
    <text evidence="2">The sequence shown here is derived from an EMBL/GenBank/DDBJ whole genome shotgun (WGS) entry which is preliminary data.</text>
</comment>
<feature type="signal peptide" evidence="1">
    <location>
        <begin position="1"/>
        <end position="23"/>
    </location>
</feature>
<dbReference type="OrthoDB" id="9181580at2"/>
<keyword evidence="1" id="KW-0732">Signal</keyword>
<dbReference type="Proteomes" id="UP000267418">
    <property type="component" value="Unassembled WGS sequence"/>
</dbReference>
<name>A0A3S0Q6J3_9BURK</name>
<dbReference type="AlphaFoldDB" id="A0A3S0Q6J3"/>
<dbReference type="InterPro" id="IPR022061">
    <property type="entry name" value="DUF3617"/>
</dbReference>
<organism evidence="2 3">
    <name type="scientific">Variovorax gossypii</name>
    <dbReference type="NCBI Taxonomy" id="1679495"/>
    <lineage>
        <taxon>Bacteria</taxon>
        <taxon>Pseudomonadati</taxon>
        <taxon>Pseudomonadota</taxon>
        <taxon>Betaproteobacteria</taxon>
        <taxon>Burkholderiales</taxon>
        <taxon>Comamonadaceae</taxon>
        <taxon>Variovorax</taxon>
    </lineage>
</organism>
<proteinExistence type="predicted"/>
<gene>
    <name evidence="2" type="ORF">EJP69_28070</name>
</gene>
<accession>A0A3S0Q6J3</accession>